<dbReference type="GO" id="GO:0005634">
    <property type="term" value="C:nucleus"/>
    <property type="evidence" value="ECO:0007669"/>
    <property type="project" value="UniProtKB-SubCell"/>
</dbReference>
<feature type="compositionally biased region" description="Polar residues" evidence="10">
    <location>
        <begin position="8"/>
        <end position="24"/>
    </location>
</feature>
<feature type="compositionally biased region" description="Polar residues" evidence="10">
    <location>
        <begin position="82"/>
        <end position="97"/>
    </location>
</feature>
<dbReference type="Gene3D" id="3.30.50.10">
    <property type="entry name" value="Erythroid Transcription Factor GATA-1, subunit A"/>
    <property type="match status" value="2"/>
</dbReference>
<organism evidence="12 13">
    <name type="scientific">Dactylellina haptotyla (strain CBS 200.50)</name>
    <name type="common">Nematode-trapping fungus</name>
    <name type="synonym">Monacrosporium haptotylum</name>
    <dbReference type="NCBI Taxonomy" id="1284197"/>
    <lineage>
        <taxon>Eukaryota</taxon>
        <taxon>Fungi</taxon>
        <taxon>Dikarya</taxon>
        <taxon>Ascomycota</taxon>
        <taxon>Pezizomycotina</taxon>
        <taxon>Orbiliomycetes</taxon>
        <taxon>Orbiliales</taxon>
        <taxon>Orbiliaceae</taxon>
        <taxon>Dactylellina</taxon>
    </lineage>
</organism>
<keyword evidence="5" id="KW-0862">Zinc</keyword>
<dbReference type="PROSITE" id="PS50114">
    <property type="entry name" value="GATA_ZN_FINGER_2"/>
    <property type="match status" value="2"/>
</dbReference>
<dbReference type="Proteomes" id="UP000015100">
    <property type="component" value="Unassembled WGS sequence"/>
</dbReference>
<evidence type="ECO:0000256" key="3">
    <source>
        <dbReference type="ARBA" id="ARBA00022737"/>
    </source>
</evidence>
<dbReference type="PANTHER" id="PTHR10071:SF335">
    <property type="entry name" value="IRON-SENSING TRANSCRIPTIONAL REPRESSOR-RELATED"/>
    <property type="match status" value="1"/>
</dbReference>
<feature type="compositionally biased region" description="Basic and acidic residues" evidence="10">
    <location>
        <begin position="437"/>
        <end position="452"/>
    </location>
</feature>
<dbReference type="eggNOG" id="KOG1601">
    <property type="taxonomic scope" value="Eukaryota"/>
</dbReference>
<evidence type="ECO:0000256" key="4">
    <source>
        <dbReference type="ARBA" id="ARBA00022771"/>
    </source>
</evidence>
<feature type="compositionally biased region" description="Polar residues" evidence="10">
    <location>
        <begin position="291"/>
        <end position="308"/>
    </location>
</feature>
<keyword evidence="7" id="KW-0804">Transcription</keyword>
<feature type="domain" description="GATA-type" evidence="11">
    <location>
        <begin position="155"/>
        <end position="202"/>
    </location>
</feature>
<dbReference type="GO" id="GO:0000981">
    <property type="term" value="F:DNA-binding transcription factor activity, RNA polymerase II-specific"/>
    <property type="evidence" value="ECO:0007669"/>
    <property type="project" value="TreeGrafter"/>
</dbReference>
<evidence type="ECO:0000256" key="8">
    <source>
        <dbReference type="ARBA" id="ARBA00023242"/>
    </source>
</evidence>
<dbReference type="PROSITE" id="PS00344">
    <property type="entry name" value="GATA_ZN_FINGER_1"/>
    <property type="match status" value="2"/>
</dbReference>
<feature type="compositionally biased region" description="Polar residues" evidence="10">
    <location>
        <begin position="518"/>
        <end position="535"/>
    </location>
</feature>
<feature type="region of interest" description="Disordered" evidence="10">
    <location>
        <begin position="1"/>
        <end position="132"/>
    </location>
</feature>
<feature type="compositionally biased region" description="Basic and acidic residues" evidence="10">
    <location>
        <begin position="103"/>
        <end position="116"/>
    </location>
</feature>
<keyword evidence="3" id="KW-0677">Repeat</keyword>
<protein>
    <recommendedName>
        <fullName evidence="11">GATA-type domain-containing protein</fullName>
    </recommendedName>
</protein>
<evidence type="ECO:0000313" key="13">
    <source>
        <dbReference type="Proteomes" id="UP000015100"/>
    </source>
</evidence>
<feature type="region of interest" description="Disordered" evidence="10">
    <location>
        <begin position="389"/>
        <end position="535"/>
    </location>
</feature>
<dbReference type="Pfam" id="PF00320">
    <property type="entry name" value="GATA"/>
    <property type="match status" value="2"/>
</dbReference>
<dbReference type="FunFam" id="3.30.50.10:FF:000007">
    <property type="entry name" value="Nitrogen regulatory AreA, N-terminal"/>
    <property type="match status" value="1"/>
</dbReference>
<feature type="compositionally biased region" description="Polar residues" evidence="10">
    <location>
        <begin position="477"/>
        <end position="496"/>
    </location>
</feature>
<feature type="compositionally biased region" description="Low complexity" evidence="10">
    <location>
        <begin position="25"/>
        <end position="38"/>
    </location>
</feature>
<keyword evidence="2" id="KW-0479">Metal-binding</keyword>
<dbReference type="STRING" id="1284197.S8CD60"/>
<feature type="domain" description="GATA-type" evidence="11">
    <location>
        <begin position="333"/>
        <end position="386"/>
    </location>
</feature>
<dbReference type="OMA" id="VHRPETM"/>
<dbReference type="OrthoDB" id="515401at2759"/>
<dbReference type="GO" id="GO:0006879">
    <property type="term" value="P:intracellular iron ion homeostasis"/>
    <property type="evidence" value="ECO:0007669"/>
    <property type="project" value="UniProtKB-ARBA"/>
</dbReference>
<gene>
    <name evidence="12" type="ORF">H072_372</name>
</gene>
<dbReference type="CDD" id="cd00202">
    <property type="entry name" value="ZnF_GATA"/>
    <property type="match status" value="2"/>
</dbReference>
<feature type="compositionally biased region" description="Pro residues" evidence="10">
    <location>
        <begin position="393"/>
        <end position="402"/>
    </location>
</feature>
<reference evidence="13" key="2">
    <citation type="submission" date="2013-04" db="EMBL/GenBank/DDBJ databases">
        <title>Genomic mechanisms accounting for the adaptation to parasitism in nematode-trapping fungi.</title>
        <authorList>
            <person name="Ahren D.G."/>
        </authorList>
    </citation>
    <scope>NUCLEOTIDE SEQUENCE [LARGE SCALE GENOMIC DNA]</scope>
    <source>
        <strain evidence="13">CBS 200.50</strain>
    </source>
</reference>
<dbReference type="PRINTS" id="PR00619">
    <property type="entry name" value="GATAZNFINGER"/>
</dbReference>
<feature type="region of interest" description="Disordered" evidence="10">
    <location>
        <begin position="286"/>
        <end position="320"/>
    </location>
</feature>
<evidence type="ECO:0000256" key="6">
    <source>
        <dbReference type="ARBA" id="ARBA00023015"/>
    </source>
</evidence>
<dbReference type="GO" id="GO:0000978">
    <property type="term" value="F:RNA polymerase II cis-regulatory region sequence-specific DNA binding"/>
    <property type="evidence" value="ECO:0007669"/>
    <property type="project" value="TreeGrafter"/>
</dbReference>
<proteinExistence type="predicted"/>
<dbReference type="SUPFAM" id="SSF57716">
    <property type="entry name" value="Glucocorticoid receptor-like (DNA-binding domain)"/>
    <property type="match status" value="2"/>
</dbReference>
<evidence type="ECO:0000256" key="5">
    <source>
        <dbReference type="ARBA" id="ARBA00022833"/>
    </source>
</evidence>
<evidence type="ECO:0000256" key="9">
    <source>
        <dbReference type="PROSITE-ProRule" id="PRU00094"/>
    </source>
</evidence>
<feature type="compositionally biased region" description="Polar residues" evidence="10">
    <location>
        <begin position="413"/>
        <end position="428"/>
    </location>
</feature>
<feature type="compositionally biased region" description="Polar residues" evidence="10">
    <location>
        <begin position="614"/>
        <end position="627"/>
    </location>
</feature>
<dbReference type="EMBL" id="AQGS01000010">
    <property type="protein sequence ID" value="EPS45622.1"/>
    <property type="molecule type" value="Genomic_DNA"/>
</dbReference>
<feature type="region of interest" description="Disordered" evidence="10">
    <location>
        <begin position="607"/>
        <end position="627"/>
    </location>
</feature>
<evidence type="ECO:0000256" key="7">
    <source>
        <dbReference type="ARBA" id="ARBA00023163"/>
    </source>
</evidence>
<dbReference type="GO" id="GO:0008270">
    <property type="term" value="F:zinc ion binding"/>
    <property type="evidence" value="ECO:0007669"/>
    <property type="project" value="UniProtKB-KW"/>
</dbReference>
<dbReference type="SMART" id="SM00401">
    <property type="entry name" value="ZnF_GATA"/>
    <property type="match status" value="2"/>
</dbReference>
<comment type="caution">
    <text evidence="12">The sequence shown here is derived from an EMBL/GenBank/DDBJ whole genome shotgun (WGS) entry which is preliminary data.</text>
</comment>
<dbReference type="HOGENOM" id="CLU_021761_1_0_1"/>
<dbReference type="InterPro" id="IPR000679">
    <property type="entry name" value="Znf_GATA"/>
</dbReference>
<dbReference type="GO" id="GO:0045944">
    <property type="term" value="P:positive regulation of transcription by RNA polymerase II"/>
    <property type="evidence" value="ECO:0007669"/>
    <property type="project" value="TreeGrafter"/>
</dbReference>
<sequence length="627" mass="67485">MANPDPNIDQQSPSPYMSTSEPNQPSTTVSAAAATATEPTEHQIETIVSKALHPSEQQPKPNTQEHQIDPSLDAIMEDASPSAPTSQPLDETSQSADIQIPDRQADDSFVDRRDESGSEAQSSPGQGYGYDEPQNLEQLASAAHESAMASTSVPQSKGQICSNCGTTRTPLWRRAPSGLTICNACGLYLKARNAARPSTLKRPPNSVSIGGEGPIPIPANQAQANTHAGAHYVADSHLAPGTCPGGGKCNGTGGQDGCDGCPAYNNRVSKAAKFVVAANGSNAFAVDGPQGQPTNGNFGTPPTSQYSEPQGMPRSANGPPPPEARIEVAGQTTTAVPACQNCGTTITPLWRRDESGHTICNACGLYHKLHGVHRPETMKKSVIKRRKRVVPPSHFPPTPIPRHPLARPDYPPQQRQILPNEYQNSPHSSPQPPAYMSHRDEDTRMSDTEDPARPNYRAAMMGPDPSLANAGRYAPQDFTNYRSMGTTLAPMNNTQPPDDLRLSPLQSTTSPGGRKRSLSNGSHTSTELAETSGTRLQSISSILNQPAVPMEPQLLQMSADPAVKRQQLMTRKRLAESEMERIDQERERIEKEREEIEKLLTHCNDELSKLDNAEQPSMASVESSTGH</sequence>
<dbReference type="FunFam" id="3.30.50.10:FF:000039">
    <property type="entry name" value="Siderophore transcription factor SreA"/>
    <property type="match status" value="1"/>
</dbReference>
<comment type="subcellular location">
    <subcellularLocation>
        <location evidence="1">Nucleus</location>
    </subcellularLocation>
</comment>
<evidence type="ECO:0000259" key="11">
    <source>
        <dbReference type="PROSITE" id="PS50114"/>
    </source>
</evidence>
<dbReference type="InterPro" id="IPR039355">
    <property type="entry name" value="Transcription_factor_GATA"/>
</dbReference>
<evidence type="ECO:0000256" key="2">
    <source>
        <dbReference type="ARBA" id="ARBA00022723"/>
    </source>
</evidence>
<evidence type="ECO:0000256" key="10">
    <source>
        <dbReference type="SAM" id="MobiDB-lite"/>
    </source>
</evidence>
<evidence type="ECO:0000256" key="1">
    <source>
        <dbReference type="ARBA" id="ARBA00004123"/>
    </source>
</evidence>
<reference evidence="12 13" key="1">
    <citation type="journal article" date="2013" name="PLoS Genet.">
        <title>Genomic mechanisms accounting for the adaptation to parasitism in nematode-trapping fungi.</title>
        <authorList>
            <person name="Meerupati T."/>
            <person name="Andersson K.M."/>
            <person name="Friman E."/>
            <person name="Kumar D."/>
            <person name="Tunlid A."/>
            <person name="Ahren D."/>
        </authorList>
    </citation>
    <scope>NUCLEOTIDE SEQUENCE [LARGE SCALE GENOMIC DNA]</scope>
    <source>
        <strain evidence="12 13">CBS 200.50</strain>
    </source>
</reference>
<dbReference type="PANTHER" id="PTHR10071">
    <property type="entry name" value="TRANSCRIPTION FACTOR GATA FAMILY MEMBER"/>
    <property type="match status" value="1"/>
</dbReference>
<name>S8CD60_DACHA</name>
<evidence type="ECO:0000313" key="12">
    <source>
        <dbReference type="EMBL" id="EPS45622.1"/>
    </source>
</evidence>
<keyword evidence="8" id="KW-0539">Nucleus</keyword>
<keyword evidence="4 9" id="KW-0863">Zinc-finger</keyword>
<dbReference type="GO" id="GO:0034757">
    <property type="term" value="P:negative regulation of iron ion transport"/>
    <property type="evidence" value="ECO:0007669"/>
    <property type="project" value="UniProtKB-ARBA"/>
</dbReference>
<keyword evidence="13" id="KW-1185">Reference proteome</keyword>
<feature type="compositionally biased region" description="Polar residues" evidence="10">
    <location>
        <begin position="55"/>
        <end position="65"/>
    </location>
</feature>
<keyword evidence="6" id="KW-0805">Transcription regulation</keyword>
<dbReference type="AlphaFoldDB" id="S8CD60"/>
<accession>S8CD60</accession>
<dbReference type="InterPro" id="IPR013088">
    <property type="entry name" value="Znf_NHR/GATA"/>
</dbReference>
<dbReference type="GO" id="GO:0000122">
    <property type="term" value="P:negative regulation of transcription by RNA polymerase II"/>
    <property type="evidence" value="ECO:0007669"/>
    <property type="project" value="TreeGrafter"/>
</dbReference>